<accession>A0A133V320</accession>
<sequence length="196" mass="21997">MISAIVLAAGKSERMDRCKQLANFGDKCMVDQVISSVEKSKVGEIIVVLGHRAEDIRRKISKRDVKMVINEEYEEGMSTSLKSGLLEVSDRTDAVLVVLADQPLIEPETIDQLIDEYRKSESSIVAPVYKGVRGNPVILDISLRDEIINIRGDIGARNILNDRRDEIREVEVDTPSVVFDVNTREDLERVRKNFGG</sequence>
<dbReference type="Pfam" id="PF12804">
    <property type="entry name" value="NTP_transf_3"/>
    <property type="match status" value="1"/>
</dbReference>
<dbReference type="EMBL" id="LHXU01000002">
    <property type="protein sequence ID" value="KXB00847.1"/>
    <property type="molecule type" value="Genomic_DNA"/>
</dbReference>
<feature type="domain" description="MobA-like NTP transferase" evidence="1">
    <location>
        <begin position="4"/>
        <end position="163"/>
    </location>
</feature>
<organism evidence="2 3">
    <name type="scientific">candidate division MSBL1 archaeon SCGC-AAA259M10</name>
    <dbReference type="NCBI Taxonomy" id="1698270"/>
    <lineage>
        <taxon>Archaea</taxon>
        <taxon>Methanobacteriati</taxon>
        <taxon>Methanobacteriota</taxon>
        <taxon>candidate division MSBL1</taxon>
    </lineage>
</organism>
<keyword evidence="3" id="KW-1185">Reference proteome</keyword>
<name>A0A133V320_9EURY</name>
<dbReference type="InterPro" id="IPR025877">
    <property type="entry name" value="MobA-like_NTP_Trfase"/>
</dbReference>
<dbReference type="SUPFAM" id="SSF53448">
    <property type="entry name" value="Nucleotide-diphospho-sugar transferases"/>
    <property type="match status" value="1"/>
</dbReference>
<protein>
    <recommendedName>
        <fullName evidence="1">MobA-like NTP transferase domain-containing protein</fullName>
    </recommendedName>
</protein>
<gene>
    <name evidence="2" type="ORF">AKJ40_00365</name>
</gene>
<evidence type="ECO:0000313" key="2">
    <source>
        <dbReference type="EMBL" id="KXB00847.1"/>
    </source>
</evidence>
<dbReference type="GO" id="GO:0016779">
    <property type="term" value="F:nucleotidyltransferase activity"/>
    <property type="evidence" value="ECO:0007669"/>
    <property type="project" value="UniProtKB-ARBA"/>
</dbReference>
<dbReference type="Gene3D" id="3.90.550.10">
    <property type="entry name" value="Spore Coat Polysaccharide Biosynthesis Protein SpsA, Chain A"/>
    <property type="match status" value="1"/>
</dbReference>
<reference evidence="2 3" key="1">
    <citation type="journal article" date="2016" name="Sci. Rep.">
        <title>Metabolic traits of an uncultured archaeal lineage -MSBL1- from brine pools of the Red Sea.</title>
        <authorList>
            <person name="Mwirichia R."/>
            <person name="Alam I."/>
            <person name="Rashid M."/>
            <person name="Vinu M."/>
            <person name="Ba-Alawi W."/>
            <person name="Anthony Kamau A."/>
            <person name="Kamanda Ngugi D."/>
            <person name="Goker M."/>
            <person name="Klenk H.P."/>
            <person name="Bajic V."/>
            <person name="Stingl U."/>
        </authorList>
    </citation>
    <scope>NUCLEOTIDE SEQUENCE [LARGE SCALE GENOMIC DNA]</scope>
    <source>
        <strain evidence="2">SCGC-AAA259M10</strain>
    </source>
</reference>
<comment type="caution">
    <text evidence="2">The sequence shown here is derived from an EMBL/GenBank/DDBJ whole genome shotgun (WGS) entry which is preliminary data.</text>
</comment>
<dbReference type="AlphaFoldDB" id="A0A133V320"/>
<proteinExistence type="predicted"/>
<evidence type="ECO:0000313" key="3">
    <source>
        <dbReference type="Proteomes" id="UP000070341"/>
    </source>
</evidence>
<evidence type="ECO:0000259" key="1">
    <source>
        <dbReference type="Pfam" id="PF12804"/>
    </source>
</evidence>
<dbReference type="PANTHER" id="PTHR43777">
    <property type="entry name" value="MOLYBDENUM COFACTOR CYTIDYLYLTRANSFERASE"/>
    <property type="match status" value="1"/>
</dbReference>
<dbReference type="PANTHER" id="PTHR43777:SF1">
    <property type="entry name" value="MOLYBDENUM COFACTOR CYTIDYLYLTRANSFERASE"/>
    <property type="match status" value="1"/>
</dbReference>
<dbReference type="InterPro" id="IPR029044">
    <property type="entry name" value="Nucleotide-diphossugar_trans"/>
</dbReference>
<dbReference type="CDD" id="cd04182">
    <property type="entry name" value="GT_2_like_f"/>
    <property type="match status" value="1"/>
</dbReference>
<dbReference type="Proteomes" id="UP000070341">
    <property type="component" value="Unassembled WGS sequence"/>
</dbReference>